<dbReference type="Gene3D" id="3.40.470.10">
    <property type="entry name" value="Uracil-DNA glycosylase-like domain"/>
    <property type="match status" value="1"/>
</dbReference>
<dbReference type="NCBIfam" id="TIGR00758">
    <property type="entry name" value="UDG_fam4"/>
    <property type="match status" value="1"/>
</dbReference>
<comment type="caution">
    <text evidence="14">The sequence shown here is derived from an EMBL/GenBank/DDBJ whole genome shotgun (WGS) entry which is preliminary data.</text>
</comment>
<dbReference type="InterPro" id="IPR005122">
    <property type="entry name" value="Uracil-DNA_glycosylase-like"/>
</dbReference>
<dbReference type="GO" id="GO:0046872">
    <property type="term" value="F:metal ion binding"/>
    <property type="evidence" value="ECO:0007669"/>
    <property type="project" value="UniProtKB-KW"/>
</dbReference>
<feature type="compositionally biased region" description="Low complexity" evidence="12">
    <location>
        <begin position="50"/>
        <end position="61"/>
    </location>
</feature>
<dbReference type="Pfam" id="PF03167">
    <property type="entry name" value="UDG"/>
    <property type="match status" value="1"/>
</dbReference>
<keyword evidence="6" id="KW-0479">Metal-binding</keyword>
<evidence type="ECO:0000256" key="10">
    <source>
        <dbReference type="ARBA" id="ARBA00023014"/>
    </source>
</evidence>
<dbReference type="GO" id="GO:0006281">
    <property type="term" value="P:DNA repair"/>
    <property type="evidence" value="ECO:0007669"/>
    <property type="project" value="UniProtKB-KW"/>
</dbReference>
<dbReference type="Proteomes" id="UP000295131">
    <property type="component" value="Unassembled WGS sequence"/>
</dbReference>
<dbReference type="InterPro" id="IPR005273">
    <property type="entry name" value="Ura-DNA_glyco_family4"/>
</dbReference>
<keyword evidence="15" id="KW-1185">Reference proteome</keyword>
<dbReference type="SMART" id="SM00987">
    <property type="entry name" value="UreE_C"/>
    <property type="match status" value="1"/>
</dbReference>
<reference evidence="14 15" key="1">
    <citation type="journal article" date="2013" name="Int. J. Syst. Evol. Microbiol.">
        <title>Hoeflea suaedae sp. nov., an endophytic bacterium isolated from the root of the halophyte Suaeda maritima.</title>
        <authorList>
            <person name="Chung E.J."/>
            <person name="Park J.A."/>
            <person name="Pramanik P."/>
            <person name="Bibi F."/>
            <person name="Jeon C.O."/>
            <person name="Chung Y.R."/>
        </authorList>
    </citation>
    <scope>NUCLEOTIDE SEQUENCE [LARGE SCALE GENOMIC DNA]</scope>
    <source>
        <strain evidence="14 15">YC6898</strain>
    </source>
</reference>
<evidence type="ECO:0000256" key="8">
    <source>
        <dbReference type="ARBA" id="ARBA00022801"/>
    </source>
</evidence>
<feature type="compositionally biased region" description="Basic and acidic residues" evidence="12">
    <location>
        <begin position="33"/>
        <end position="46"/>
    </location>
</feature>
<comment type="similarity">
    <text evidence="2">Belongs to the uracil-DNA glycosylase (UDG) superfamily. Type 4 (UDGa) family.</text>
</comment>
<evidence type="ECO:0000256" key="1">
    <source>
        <dbReference type="ARBA" id="ARBA00001400"/>
    </source>
</evidence>
<evidence type="ECO:0000256" key="3">
    <source>
        <dbReference type="ARBA" id="ARBA00012030"/>
    </source>
</evidence>
<evidence type="ECO:0000259" key="13">
    <source>
        <dbReference type="SMART" id="SM00986"/>
    </source>
</evidence>
<evidence type="ECO:0000256" key="7">
    <source>
        <dbReference type="ARBA" id="ARBA00022763"/>
    </source>
</evidence>
<keyword evidence="10" id="KW-0411">Iron-sulfur</keyword>
<protein>
    <recommendedName>
        <fullName evidence="4">Type-4 uracil-DNA glycosylase</fullName>
        <ecNumber evidence="3">3.2.2.27</ecNumber>
    </recommendedName>
</protein>
<keyword evidence="11" id="KW-0234">DNA repair</keyword>
<proteinExistence type="inferred from homology"/>
<keyword evidence="9" id="KW-0408">Iron</keyword>
<dbReference type="EC" id="3.2.2.27" evidence="3"/>
<dbReference type="InterPro" id="IPR036895">
    <property type="entry name" value="Uracil-DNA_glycosylase-like_sf"/>
</dbReference>
<evidence type="ECO:0000256" key="11">
    <source>
        <dbReference type="ARBA" id="ARBA00023204"/>
    </source>
</evidence>
<evidence type="ECO:0000256" key="2">
    <source>
        <dbReference type="ARBA" id="ARBA00006521"/>
    </source>
</evidence>
<evidence type="ECO:0000256" key="5">
    <source>
        <dbReference type="ARBA" id="ARBA00022485"/>
    </source>
</evidence>
<accession>A0A4R5PP67</accession>
<organism evidence="14 15">
    <name type="scientific">Pseudohoeflea suaedae</name>
    <dbReference type="NCBI Taxonomy" id="877384"/>
    <lineage>
        <taxon>Bacteria</taxon>
        <taxon>Pseudomonadati</taxon>
        <taxon>Pseudomonadota</taxon>
        <taxon>Alphaproteobacteria</taxon>
        <taxon>Hyphomicrobiales</taxon>
        <taxon>Rhizobiaceae</taxon>
        <taxon>Pseudohoeflea</taxon>
    </lineage>
</organism>
<dbReference type="EMBL" id="SMSI01000001">
    <property type="protein sequence ID" value="TDH38874.1"/>
    <property type="molecule type" value="Genomic_DNA"/>
</dbReference>
<evidence type="ECO:0000313" key="14">
    <source>
        <dbReference type="EMBL" id="TDH38874.1"/>
    </source>
</evidence>
<dbReference type="OrthoDB" id="5290748at2"/>
<evidence type="ECO:0000256" key="6">
    <source>
        <dbReference type="ARBA" id="ARBA00022723"/>
    </source>
</evidence>
<dbReference type="AlphaFoldDB" id="A0A4R5PP67"/>
<keyword evidence="8" id="KW-0378">Hydrolase</keyword>
<feature type="region of interest" description="Disordered" evidence="12">
    <location>
        <begin position="32"/>
        <end position="93"/>
    </location>
</feature>
<dbReference type="SMART" id="SM00986">
    <property type="entry name" value="UDG"/>
    <property type="match status" value="1"/>
</dbReference>
<dbReference type="SUPFAM" id="SSF52141">
    <property type="entry name" value="Uracil-DNA glycosylase-like"/>
    <property type="match status" value="1"/>
</dbReference>
<feature type="domain" description="Uracil-DNA glycosylase-like" evidence="13">
    <location>
        <begin position="138"/>
        <end position="288"/>
    </location>
</feature>
<comment type="catalytic activity">
    <reaction evidence="1">
        <text>Hydrolyzes single-stranded DNA or mismatched double-stranded DNA and polynucleotides, releasing free uracil.</text>
        <dbReference type="EC" id="3.2.2.27"/>
    </reaction>
</comment>
<evidence type="ECO:0000256" key="4">
    <source>
        <dbReference type="ARBA" id="ARBA00019403"/>
    </source>
</evidence>
<keyword evidence="7" id="KW-0227">DNA damage</keyword>
<gene>
    <name evidence="14" type="ORF">E2A64_07210</name>
</gene>
<dbReference type="InterPro" id="IPR051536">
    <property type="entry name" value="UDG_Type-4/5"/>
</dbReference>
<evidence type="ECO:0000256" key="9">
    <source>
        <dbReference type="ARBA" id="ARBA00023004"/>
    </source>
</evidence>
<dbReference type="GO" id="GO:0004844">
    <property type="term" value="F:uracil DNA N-glycosylase activity"/>
    <property type="evidence" value="ECO:0007669"/>
    <property type="project" value="UniProtKB-EC"/>
</dbReference>
<dbReference type="GO" id="GO:0051539">
    <property type="term" value="F:4 iron, 4 sulfur cluster binding"/>
    <property type="evidence" value="ECO:0007669"/>
    <property type="project" value="UniProtKB-KW"/>
</dbReference>
<keyword evidence="5" id="KW-0004">4Fe-4S</keyword>
<dbReference type="CDD" id="cd10030">
    <property type="entry name" value="UDG-F4_TTUDGA_SPO1dp_like"/>
    <property type="match status" value="1"/>
</dbReference>
<dbReference type="PANTHER" id="PTHR33693">
    <property type="entry name" value="TYPE-5 URACIL-DNA GLYCOSYLASE"/>
    <property type="match status" value="1"/>
</dbReference>
<dbReference type="RefSeq" id="WP_133283708.1">
    <property type="nucleotide sequence ID" value="NZ_SMSI01000001.1"/>
</dbReference>
<sequence length="298" mass="32222">MTVSTEPTDAGALEALMMFYADAGVDTPLEDLPVDRFAESQEEARKRQAARATARPAGSGAQATQQDRGRQSPGQNGAARQPTPKPPGAPQQLTVPDAAAFEDARATAKAANTVAELQAALENYNGCNLKHSARNTVFMDGNPEARLMIVGEAPGRDEDLQGLPFVGRAGQLLDRMLAAIGQDRTSVCITNVIYWRPPGNRTPTAHEVELCRPFAERHIELIKPDVLLFLGNVPTKALLKTDKGILSIRGRFQTYERDELAIPALPSLHPAYLLRSPAQKKLAWADLLALSDKLGATR</sequence>
<evidence type="ECO:0000313" key="15">
    <source>
        <dbReference type="Proteomes" id="UP000295131"/>
    </source>
</evidence>
<dbReference type="PANTHER" id="PTHR33693:SF1">
    <property type="entry name" value="TYPE-4 URACIL-DNA GLYCOSYLASE"/>
    <property type="match status" value="1"/>
</dbReference>
<name>A0A4R5PP67_9HYPH</name>
<evidence type="ECO:0000256" key="12">
    <source>
        <dbReference type="SAM" id="MobiDB-lite"/>
    </source>
</evidence>